<sequence>MKTIGIIGAGHIGQAIALQLLKINVPVLISNSRGPETLQPVLSKLGNGAKAVSAKEAAEADMVILALPWWKVNSLSGLIDWSGKVVIDITNEFLPGGKIADLGDKTSTGIVLEQLHGARIVKAFNTLFAARIAADPVIGEGRRVVFVAGDDEGAKTEIVELINTIGFAPVDLGTLASGSKFIEAKGVFSGAHLIKL</sequence>
<evidence type="ECO:0000313" key="3">
    <source>
        <dbReference type="EMBL" id="MCQ6958333.1"/>
    </source>
</evidence>
<name>A0ABT1T1K2_9SPHI</name>
<dbReference type="Pfam" id="PF03807">
    <property type="entry name" value="F420_oxidored"/>
    <property type="match status" value="1"/>
</dbReference>
<accession>A0ABT1T1K2</accession>
<dbReference type="PANTHER" id="PTHR14239">
    <property type="entry name" value="DUDULIN-RELATED"/>
    <property type="match status" value="1"/>
</dbReference>
<dbReference type="EMBL" id="JANHOH010000001">
    <property type="protein sequence ID" value="MCQ6958333.1"/>
    <property type="molecule type" value="Genomic_DNA"/>
</dbReference>
<keyword evidence="1" id="KW-0560">Oxidoreductase</keyword>
<evidence type="ECO:0000259" key="2">
    <source>
        <dbReference type="Pfam" id="PF03807"/>
    </source>
</evidence>
<protein>
    <submittedName>
        <fullName evidence="3">NAD(P)-binding domain-containing protein</fullName>
    </submittedName>
</protein>
<reference evidence="3 4" key="1">
    <citation type="submission" date="2022-07" db="EMBL/GenBank/DDBJ databases">
        <title>Mucilaginibacter sp. JC4.</title>
        <authorList>
            <person name="Le V."/>
            <person name="Ko S.-R."/>
            <person name="Ahn C.-Y."/>
            <person name="Oh H.-M."/>
        </authorList>
    </citation>
    <scope>NUCLEOTIDE SEQUENCE [LARGE SCALE GENOMIC DNA]</scope>
    <source>
        <strain evidence="3 4">JC4</strain>
    </source>
</reference>
<evidence type="ECO:0000313" key="4">
    <source>
        <dbReference type="Proteomes" id="UP001204376"/>
    </source>
</evidence>
<proteinExistence type="predicted"/>
<dbReference type="RefSeq" id="WP_256538509.1">
    <property type="nucleotide sequence ID" value="NZ_JANHOH010000001.1"/>
</dbReference>
<keyword evidence="4" id="KW-1185">Reference proteome</keyword>
<dbReference type="InterPro" id="IPR028939">
    <property type="entry name" value="P5C_Rdtase_cat_N"/>
</dbReference>
<dbReference type="InterPro" id="IPR051267">
    <property type="entry name" value="STEAP_metalloreductase"/>
</dbReference>
<organism evidence="3 4">
    <name type="scientific">Mucilaginibacter aquariorum</name>
    <dbReference type="NCBI Taxonomy" id="2967225"/>
    <lineage>
        <taxon>Bacteria</taxon>
        <taxon>Pseudomonadati</taxon>
        <taxon>Bacteroidota</taxon>
        <taxon>Sphingobacteriia</taxon>
        <taxon>Sphingobacteriales</taxon>
        <taxon>Sphingobacteriaceae</taxon>
        <taxon>Mucilaginibacter</taxon>
    </lineage>
</organism>
<evidence type="ECO:0000256" key="1">
    <source>
        <dbReference type="ARBA" id="ARBA00023002"/>
    </source>
</evidence>
<dbReference type="Proteomes" id="UP001204376">
    <property type="component" value="Unassembled WGS sequence"/>
</dbReference>
<feature type="domain" description="Pyrroline-5-carboxylate reductase catalytic N-terminal" evidence="2">
    <location>
        <begin position="3"/>
        <end position="91"/>
    </location>
</feature>
<comment type="caution">
    <text evidence="3">The sequence shown here is derived from an EMBL/GenBank/DDBJ whole genome shotgun (WGS) entry which is preliminary data.</text>
</comment>
<dbReference type="InterPro" id="IPR036291">
    <property type="entry name" value="NAD(P)-bd_dom_sf"/>
</dbReference>
<dbReference type="Gene3D" id="3.40.50.720">
    <property type="entry name" value="NAD(P)-binding Rossmann-like Domain"/>
    <property type="match status" value="1"/>
</dbReference>
<dbReference type="SUPFAM" id="SSF51735">
    <property type="entry name" value="NAD(P)-binding Rossmann-fold domains"/>
    <property type="match status" value="1"/>
</dbReference>
<gene>
    <name evidence="3" type="ORF">NPE20_10205</name>
</gene>